<proteinExistence type="predicted"/>
<reference evidence="1" key="1">
    <citation type="submission" date="2020-05" db="EMBL/GenBank/DDBJ databases">
        <title>Large-scale comparative analyses of tick genomes elucidate their genetic diversity and vector capacities.</title>
        <authorList>
            <person name="Jia N."/>
            <person name="Wang J."/>
            <person name="Shi W."/>
            <person name="Du L."/>
            <person name="Sun Y."/>
            <person name="Zhan W."/>
            <person name="Jiang J."/>
            <person name="Wang Q."/>
            <person name="Zhang B."/>
            <person name="Ji P."/>
            <person name="Sakyi L.B."/>
            <person name="Cui X."/>
            <person name="Yuan T."/>
            <person name="Jiang B."/>
            <person name="Yang W."/>
            <person name="Lam T.T.-Y."/>
            <person name="Chang Q."/>
            <person name="Ding S."/>
            <person name="Wang X."/>
            <person name="Zhu J."/>
            <person name="Ruan X."/>
            <person name="Zhao L."/>
            <person name="Wei J."/>
            <person name="Que T."/>
            <person name="Du C."/>
            <person name="Cheng J."/>
            <person name="Dai P."/>
            <person name="Han X."/>
            <person name="Huang E."/>
            <person name="Gao Y."/>
            <person name="Liu J."/>
            <person name="Shao H."/>
            <person name="Ye R."/>
            <person name="Li L."/>
            <person name="Wei W."/>
            <person name="Wang X."/>
            <person name="Wang C."/>
            <person name="Yang T."/>
            <person name="Huo Q."/>
            <person name="Li W."/>
            <person name="Guo W."/>
            <person name="Chen H."/>
            <person name="Zhou L."/>
            <person name="Ni X."/>
            <person name="Tian J."/>
            <person name="Zhou Y."/>
            <person name="Sheng Y."/>
            <person name="Liu T."/>
            <person name="Pan Y."/>
            <person name="Xia L."/>
            <person name="Li J."/>
            <person name="Zhao F."/>
            <person name="Cao W."/>
        </authorList>
    </citation>
    <scope>NUCLEOTIDE SEQUENCE</scope>
    <source>
        <strain evidence="1">Dsil-2018</strain>
    </source>
</reference>
<keyword evidence="2" id="KW-1185">Reference proteome</keyword>
<dbReference type="Proteomes" id="UP000821865">
    <property type="component" value="Chromosome 3"/>
</dbReference>
<comment type="caution">
    <text evidence="1">The sequence shown here is derived from an EMBL/GenBank/DDBJ whole genome shotgun (WGS) entry which is preliminary data.</text>
</comment>
<protein>
    <submittedName>
        <fullName evidence="1">Uncharacterized protein</fullName>
    </submittedName>
</protein>
<evidence type="ECO:0000313" key="2">
    <source>
        <dbReference type="Proteomes" id="UP000821865"/>
    </source>
</evidence>
<gene>
    <name evidence="1" type="ORF">HPB49_010142</name>
</gene>
<dbReference type="EMBL" id="CM023472">
    <property type="protein sequence ID" value="KAH7959297.1"/>
    <property type="molecule type" value="Genomic_DNA"/>
</dbReference>
<sequence>MPGRRPYRQIIDGVPRCAWLTPELFQKGLSFRAADGDVVQSTFPKSATHWIQYITQLIINGGEHIDTYHDFVCNYRAIEYMDFADWKPVLPVRLLMTHLPLYRETMNEKSKYIYVARNPWDVCVSLFHMVTDLSVYQFQDGTFEEFFEAFVEGDVGYGSYFEHVAAGYALKNEPNVFFATSFTEVLDEAVNLTR</sequence>
<name>A0ACB8D4E4_DERSI</name>
<evidence type="ECO:0000313" key="1">
    <source>
        <dbReference type="EMBL" id="KAH7959297.1"/>
    </source>
</evidence>
<organism evidence="1 2">
    <name type="scientific">Dermacentor silvarum</name>
    <name type="common">Tick</name>
    <dbReference type="NCBI Taxonomy" id="543639"/>
    <lineage>
        <taxon>Eukaryota</taxon>
        <taxon>Metazoa</taxon>
        <taxon>Ecdysozoa</taxon>
        <taxon>Arthropoda</taxon>
        <taxon>Chelicerata</taxon>
        <taxon>Arachnida</taxon>
        <taxon>Acari</taxon>
        <taxon>Parasitiformes</taxon>
        <taxon>Ixodida</taxon>
        <taxon>Ixodoidea</taxon>
        <taxon>Ixodidae</taxon>
        <taxon>Rhipicephalinae</taxon>
        <taxon>Dermacentor</taxon>
    </lineage>
</organism>
<accession>A0ACB8D4E4</accession>